<dbReference type="GO" id="GO:0043531">
    <property type="term" value="F:ADP binding"/>
    <property type="evidence" value="ECO:0007669"/>
    <property type="project" value="InterPro"/>
</dbReference>
<dbReference type="SUPFAM" id="SSF52058">
    <property type="entry name" value="L domain-like"/>
    <property type="match status" value="2"/>
</dbReference>
<dbReference type="Gene3D" id="1.10.8.430">
    <property type="entry name" value="Helical domain of apoptotic protease-activating factors"/>
    <property type="match status" value="1"/>
</dbReference>
<evidence type="ECO:0000259" key="8">
    <source>
        <dbReference type="Pfam" id="PF23559"/>
    </source>
</evidence>
<evidence type="ECO:0000256" key="3">
    <source>
        <dbReference type="ARBA" id="ARBA00022741"/>
    </source>
</evidence>
<organism evidence="11 12">
    <name type="scientific">Vitis rotundifolia</name>
    <name type="common">Muscadine grape</name>
    <dbReference type="NCBI Taxonomy" id="103349"/>
    <lineage>
        <taxon>Eukaryota</taxon>
        <taxon>Viridiplantae</taxon>
        <taxon>Streptophyta</taxon>
        <taxon>Embryophyta</taxon>
        <taxon>Tracheophyta</taxon>
        <taxon>Spermatophyta</taxon>
        <taxon>Magnoliopsida</taxon>
        <taxon>eudicotyledons</taxon>
        <taxon>Gunneridae</taxon>
        <taxon>Pentapetalae</taxon>
        <taxon>rosids</taxon>
        <taxon>Vitales</taxon>
        <taxon>Vitaceae</taxon>
        <taxon>Viteae</taxon>
        <taxon>Vitis</taxon>
    </lineage>
</organism>
<dbReference type="GO" id="GO:0005524">
    <property type="term" value="F:ATP binding"/>
    <property type="evidence" value="ECO:0007669"/>
    <property type="project" value="UniProtKB-KW"/>
</dbReference>
<reference evidence="11 12" key="1">
    <citation type="journal article" date="2023" name="BMC Biotechnol.">
        <title>Vitis rotundifolia cv Carlos genome sequencing.</title>
        <authorList>
            <person name="Huff M."/>
            <person name="Hulse-Kemp A."/>
            <person name="Scheffler B."/>
            <person name="Youngblood R."/>
            <person name="Simpson S."/>
            <person name="Babiker E."/>
            <person name="Staton M."/>
        </authorList>
    </citation>
    <scope>NUCLEOTIDE SEQUENCE [LARGE SCALE GENOMIC DNA]</scope>
    <source>
        <tissue evidence="11">Leaf</tissue>
    </source>
</reference>
<dbReference type="Gene3D" id="3.40.50.300">
    <property type="entry name" value="P-loop containing nucleotide triphosphate hydrolases"/>
    <property type="match status" value="1"/>
</dbReference>
<keyword evidence="2" id="KW-0677">Repeat</keyword>
<feature type="domain" description="Disease resistance N-terminal" evidence="7">
    <location>
        <begin position="11"/>
        <end position="102"/>
    </location>
</feature>
<feature type="domain" description="NB-ARC" evidence="6">
    <location>
        <begin position="166"/>
        <end position="339"/>
    </location>
</feature>
<dbReference type="SUPFAM" id="SSF52540">
    <property type="entry name" value="P-loop containing nucleoside triphosphate hydrolases"/>
    <property type="match status" value="1"/>
</dbReference>
<dbReference type="CDD" id="cd14798">
    <property type="entry name" value="RX-CC_like"/>
    <property type="match status" value="1"/>
</dbReference>
<evidence type="ECO:0000313" key="11">
    <source>
        <dbReference type="EMBL" id="KAJ9672954.1"/>
    </source>
</evidence>
<evidence type="ECO:0000259" key="10">
    <source>
        <dbReference type="Pfam" id="PF25019"/>
    </source>
</evidence>
<evidence type="ECO:0000259" key="6">
    <source>
        <dbReference type="Pfam" id="PF00931"/>
    </source>
</evidence>
<dbReference type="InterPro" id="IPR055414">
    <property type="entry name" value="LRR_R13L4/SHOC2-like"/>
</dbReference>
<dbReference type="InterPro" id="IPR001611">
    <property type="entry name" value="Leu-rich_rpt"/>
</dbReference>
<sequence length="1290" mass="146527">MAEEIPFNIIADVLTKLGSSAIQQIGSAFGVAKELTKLTGKLDTIRGVLLDAEEKQEKSHAVKAWVRRLKDVVYDADDLLDDFETHQLQRGGVARQVSDFFSSSNQLVFRFKMSSRVKNIKEEVDEIVKEIDLLKLVQGNIVHREVESSWRETHSFVVTSEMVERDEDKEEIINLLVSSGNEKNLSAVAIIGIGGLGKTTLAQLVYNDERVVDFFEPKIWICVSDDFDVKLLVKKTLEFLSGGVVGNSESLEVLKVSLHEKLMQKRYLLVLDDVWNDDFQKWDRLRTLLMVGAKGSKILVTTRNRNVASTMGIDHFPFSLKGLKENQSWNLFSKIAFEEGQERMYPRLVEIGKEIVNMCNGVPLIIKTLGAILRFKTEEHLWLSIKNNENLLLLEGENNDRVLSVLKLSYDDLSFHLKQCFAYCALFPKDYEIKKKLLVQLWMAQGYIQASDVGNRYFDELLSRSLLEEAKKDAYNNISSCKMHDLIHDLAQSIVGSEVLVLKDNVKKEKILERVYHVSFAYTKKDIHWKDLKIKHTRTILNFNKYPKDYSICKCSRVLSLCRAYAKKIPKSIGKLSHLRYLDLSFNDFKVLPNEVTRLYNLQTLKLIGCRDLKEFPKDTRELINLRHLENDWCASLSYMPCRIGELTLLESLPLFVIGTGSKVGRLSELKRLNNLRGKLRIKKLENVRDANVESGEANLREKQYIESLELEWSDGEEARSGEDAESVMVGLRPHRNLKELFITRYGGRVFPSWMMNGGLSCILPNLITINLKSCSGCQILPSFVELPHLKSLELQCLEKVEFMECCSSGGPFFPSLEYLKLRSMPKLKELWRRDLSPTHPPSFPCLLELELANCDELASLELHSSPLLSQLSIWYCLDLASLELHSSPHLSKLYIQGCLKLTSLRLPPSPLLSQLRIWFCRDLASLELHSSPLLSQLNIWNCEDLASLELHSSPLLSSLNIWDCPQLSSLLFPPFPCLEKLDLLKVKEVVLRELMLATASSLESVSIESIDDLMSLPEELSQHVSTLQTLKIRDCSRLATIPRWIGNLTSLAELEIRSCPELTSWPQEMRSLTTLRSLSIDYSCGLASSPDWIGRLTSLTDLKIIGSCTQLTSFPEELRSLGILERLTIHDWSGLRTLPDWIGSLSSLEHLQISQCPKLTSPDWIGRLTSLTDLKIIGSCTQLTSFPEELRSLGMLKSLTIGDWPGLRTLPAWIGSLSSLEHLRISQCPKLTSLPKEIRSLTTSTYSISPGQNKKLSEELNLTGVHIGLLFMEVSKYLCQRWDCDTSLL</sequence>
<name>A0AA39D6Y4_VITRO</name>
<evidence type="ECO:0000256" key="4">
    <source>
        <dbReference type="ARBA" id="ARBA00022821"/>
    </source>
</evidence>
<comment type="caution">
    <text evidence="11">The sequence shown here is derived from an EMBL/GenBank/DDBJ whole genome shotgun (WGS) entry which is preliminary data.</text>
</comment>
<dbReference type="PRINTS" id="PR00364">
    <property type="entry name" value="DISEASERSIST"/>
</dbReference>
<dbReference type="InterPro" id="IPR032675">
    <property type="entry name" value="LRR_dom_sf"/>
</dbReference>
<dbReference type="InterPro" id="IPR036388">
    <property type="entry name" value="WH-like_DNA-bd_sf"/>
</dbReference>
<keyword evidence="12" id="KW-1185">Reference proteome</keyword>
<feature type="domain" description="R13L1/DRL21-like LRR repeat region" evidence="10">
    <location>
        <begin position="667"/>
        <end position="797"/>
    </location>
</feature>
<keyword evidence="3" id="KW-0547">Nucleotide-binding</keyword>
<dbReference type="Gene3D" id="3.80.10.10">
    <property type="entry name" value="Ribonuclease Inhibitor"/>
    <property type="match status" value="2"/>
</dbReference>
<dbReference type="InterPro" id="IPR056789">
    <property type="entry name" value="LRR_R13L1-DRL21"/>
</dbReference>
<dbReference type="InterPro" id="IPR058922">
    <property type="entry name" value="WHD_DRP"/>
</dbReference>
<evidence type="ECO:0000313" key="12">
    <source>
        <dbReference type="Proteomes" id="UP001168098"/>
    </source>
</evidence>
<evidence type="ECO:0000256" key="2">
    <source>
        <dbReference type="ARBA" id="ARBA00022737"/>
    </source>
</evidence>
<evidence type="ECO:0000256" key="1">
    <source>
        <dbReference type="ARBA" id="ARBA00022614"/>
    </source>
</evidence>
<evidence type="ECO:0000259" key="7">
    <source>
        <dbReference type="Pfam" id="PF18052"/>
    </source>
</evidence>
<dbReference type="FunFam" id="1.10.10.10:FF:000322">
    <property type="entry name" value="Probable disease resistance protein At1g63360"/>
    <property type="match status" value="1"/>
</dbReference>
<feature type="domain" description="Disease resistance R13L4/SHOC-2-like LRR" evidence="9">
    <location>
        <begin position="1096"/>
        <end position="1202"/>
    </location>
</feature>
<dbReference type="Pfam" id="PF23598">
    <property type="entry name" value="LRR_14"/>
    <property type="match status" value="1"/>
</dbReference>
<feature type="domain" description="Disease resistance protein winged helix" evidence="8">
    <location>
        <begin position="426"/>
        <end position="491"/>
    </location>
</feature>
<keyword evidence="1" id="KW-0433">Leucine-rich repeat</keyword>
<dbReference type="PROSITE" id="PS51450">
    <property type="entry name" value="LRR"/>
    <property type="match status" value="1"/>
</dbReference>
<dbReference type="PANTHER" id="PTHR36766">
    <property type="entry name" value="PLANT BROAD-SPECTRUM MILDEW RESISTANCE PROTEIN RPW8"/>
    <property type="match status" value="1"/>
</dbReference>
<dbReference type="Pfam" id="PF18052">
    <property type="entry name" value="Rx_N"/>
    <property type="match status" value="1"/>
</dbReference>
<protein>
    <submittedName>
        <fullName evidence="11">Uncharacterized protein</fullName>
    </submittedName>
</protein>
<dbReference type="Pfam" id="PF23559">
    <property type="entry name" value="WHD_DRP"/>
    <property type="match status" value="1"/>
</dbReference>
<dbReference type="EMBL" id="JARBHA010000019">
    <property type="protein sequence ID" value="KAJ9672954.1"/>
    <property type="molecule type" value="Genomic_DNA"/>
</dbReference>
<dbReference type="Gene3D" id="1.20.5.4130">
    <property type="match status" value="1"/>
</dbReference>
<evidence type="ECO:0000259" key="9">
    <source>
        <dbReference type="Pfam" id="PF23598"/>
    </source>
</evidence>
<dbReference type="PANTHER" id="PTHR36766:SF40">
    <property type="entry name" value="DISEASE RESISTANCE PROTEIN RGA3"/>
    <property type="match status" value="1"/>
</dbReference>
<dbReference type="InterPro" id="IPR042197">
    <property type="entry name" value="Apaf_helical"/>
</dbReference>
<dbReference type="Gene3D" id="1.10.10.10">
    <property type="entry name" value="Winged helix-like DNA-binding domain superfamily/Winged helix DNA-binding domain"/>
    <property type="match status" value="1"/>
</dbReference>
<keyword evidence="4" id="KW-0611">Plant defense</keyword>
<keyword evidence="5" id="KW-0067">ATP-binding</keyword>
<dbReference type="GO" id="GO:0006952">
    <property type="term" value="P:defense response"/>
    <property type="evidence" value="ECO:0007669"/>
    <property type="project" value="UniProtKB-KW"/>
</dbReference>
<proteinExistence type="predicted"/>
<dbReference type="Pfam" id="PF25019">
    <property type="entry name" value="LRR_R13L1-DRL21"/>
    <property type="match status" value="1"/>
</dbReference>
<dbReference type="InterPro" id="IPR027417">
    <property type="entry name" value="P-loop_NTPase"/>
</dbReference>
<dbReference type="InterPro" id="IPR038005">
    <property type="entry name" value="RX-like_CC"/>
</dbReference>
<dbReference type="FunFam" id="3.40.50.300:FF:001091">
    <property type="entry name" value="Probable disease resistance protein At1g61300"/>
    <property type="match status" value="1"/>
</dbReference>
<dbReference type="InterPro" id="IPR041118">
    <property type="entry name" value="Rx_N"/>
</dbReference>
<dbReference type="Pfam" id="PF00931">
    <property type="entry name" value="NB-ARC"/>
    <property type="match status" value="1"/>
</dbReference>
<accession>A0AA39D6Y4</accession>
<gene>
    <name evidence="11" type="ORF">PVL29_026283</name>
</gene>
<dbReference type="Proteomes" id="UP001168098">
    <property type="component" value="Unassembled WGS sequence"/>
</dbReference>
<evidence type="ECO:0000256" key="5">
    <source>
        <dbReference type="ARBA" id="ARBA00022840"/>
    </source>
</evidence>
<dbReference type="InterPro" id="IPR002182">
    <property type="entry name" value="NB-ARC"/>
</dbReference>
<dbReference type="GO" id="GO:0051707">
    <property type="term" value="P:response to other organism"/>
    <property type="evidence" value="ECO:0007669"/>
    <property type="project" value="UniProtKB-ARBA"/>
</dbReference>